<sequence>MVAESDVKQRHVRVERSVNELERRINELEGIVNVLKIESTANRAIVLQKRFGDKTEGQTWREYLQNALLRDVQFFVSTKLSSCIALLEKGPTTPFQEGNGAAHQPTTEAVDCHMAAASQQQPEWKLVWNFVRG</sequence>
<name>A0A2J8AEC2_9CHLO</name>
<dbReference type="Proteomes" id="UP000236333">
    <property type="component" value="Unassembled WGS sequence"/>
</dbReference>
<gene>
    <name evidence="2" type="ORF">TSOC_002328</name>
</gene>
<keyword evidence="3" id="KW-1185">Reference proteome</keyword>
<keyword evidence="1" id="KW-0175">Coiled coil</keyword>
<dbReference type="AlphaFoldDB" id="A0A2J8AEC2"/>
<dbReference type="EMBL" id="PGGS01000045">
    <property type="protein sequence ID" value="PNH10849.1"/>
    <property type="molecule type" value="Genomic_DNA"/>
</dbReference>
<reference evidence="2 3" key="1">
    <citation type="journal article" date="2017" name="Mol. Biol. Evol.">
        <title>The 4-celled Tetrabaena socialis nuclear genome reveals the essential components for genetic control of cell number at the origin of multicellularity in the volvocine lineage.</title>
        <authorList>
            <person name="Featherston J."/>
            <person name="Arakaki Y."/>
            <person name="Hanschen E.R."/>
            <person name="Ferris P.J."/>
            <person name="Michod R.E."/>
            <person name="Olson B.J.S.C."/>
            <person name="Nozaki H."/>
            <person name="Durand P.M."/>
        </authorList>
    </citation>
    <scope>NUCLEOTIDE SEQUENCE [LARGE SCALE GENOMIC DNA]</scope>
    <source>
        <strain evidence="2 3">NIES-571</strain>
    </source>
</reference>
<evidence type="ECO:0000313" key="3">
    <source>
        <dbReference type="Proteomes" id="UP000236333"/>
    </source>
</evidence>
<feature type="coiled-coil region" evidence="1">
    <location>
        <begin position="4"/>
        <end position="38"/>
    </location>
</feature>
<dbReference type="OrthoDB" id="10532224at2759"/>
<protein>
    <submittedName>
        <fullName evidence="2">Uncharacterized protein</fullName>
    </submittedName>
</protein>
<proteinExistence type="predicted"/>
<evidence type="ECO:0000313" key="2">
    <source>
        <dbReference type="EMBL" id="PNH10849.1"/>
    </source>
</evidence>
<comment type="caution">
    <text evidence="2">The sequence shown here is derived from an EMBL/GenBank/DDBJ whole genome shotgun (WGS) entry which is preliminary data.</text>
</comment>
<evidence type="ECO:0000256" key="1">
    <source>
        <dbReference type="SAM" id="Coils"/>
    </source>
</evidence>
<organism evidence="2 3">
    <name type="scientific">Tetrabaena socialis</name>
    <dbReference type="NCBI Taxonomy" id="47790"/>
    <lineage>
        <taxon>Eukaryota</taxon>
        <taxon>Viridiplantae</taxon>
        <taxon>Chlorophyta</taxon>
        <taxon>core chlorophytes</taxon>
        <taxon>Chlorophyceae</taxon>
        <taxon>CS clade</taxon>
        <taxon>Chlamydomonadales</taxon>
        <taxon>Tetrabaenaceae</taxon>
        <taxon>Tetrabaena</taxon>
    </lineage>
</organism>
<accession>A0A2J8AEC2</accession>